<dbReference type="Proteomes" id="UP000030689">
    <property type="component" value="Unassembled WGS sequence"/>
</dbReference>
<dbReference type="InterPro" id="IPR000863">
    <property type="entry name" value="Sulfotransferase_dom"/>
</dbReference>
<dbReference type="KEGG" id="eus:EUTSA_v10026528mg"/>
<dbReference type="PANTHER" id="PTHR11783">
    <property type="entry name" value="SULFOTRANSFERASE SULT"/>
    <property type="match status" value="1"/>
</dbReference>
<name>V4LVH3_EUTSA</name>
<evidence type="ECO:0000256" key="2">
    <source>
        <dbReference type="ARBA" id="ARBA00022679"/>
    </source>
</evidence>
<reference evidence="5 6" key="1">
    <citation type="journal article" date="2013" name="Front. Plant Sci.">
        <title>The Reference Genome of the Halophytic Plant Eutrema salsugineum.</title>
        <authorList>
            <person name="Yang R."/>
            <person name="Jarvis D.E."/>
            <person name="Chen H."/>
            <person name="Beilstein M.A."/>
            <person name="Grimwood J."/>
            <person name="Jenkins J."/>
            <person name="Shu S."/>
            <person name="Prochnik S."/>
            <person name="Xin M."/>
            <person name="Ma C."/>
            <person name="Schmutz J."/>
            <person name="Wing R.A."/>
            <person name="Mitchell-Olds T."/>
            <person name="Schumaker K.S."/>
            <person name="Wang X."/>
        </authorList>
    </citation>
    <scope>NUCLEOTIDE SEQUENCE [LARGE SCALE GENOMIC DNA]</scope>
</reference>
<keyword evidence="2 3" id="KW-0808">Transferase</keyword>
<evidence type="ECO:0000256" key="1">
    <source>
        <dbReference type="ARBA" id="ARBA00005771"/>
    </source>
</evidence>
<evidence type="ECO:0000313" key="6">
    <source>
        <dbReference type="Proteomes" id="UP000030689"/>
    </source>
</evidence>
<dbReference type="OMA" id="DMIMEER"/>
<dbReference type="eggNOG" id="KOG1584">
    <property type="taxonomic scope" value="Eukaryota"/>
</dbReference>
<dbReference type="AlphaFoldDB" id="V4LVH3"/>
<organism evidence="5 6">
    <name type="scientific">Eutrema salsugineum</name>
    <name type="common">Saltwater cress</name>
    <name type="synonym">Sisymbrium salsugineum</name>
    <dbReference type="NCBI Taxonomy" id="72664"/>
    <lineage>
        <taxon>Eukaryota</taxon>
        <taxon>Viridiplantae</taxon>
        <taxon>Streptophyta</taxon>
        <taxon>Embryophyta</taxon>
        <taxon>Tracheophyta</taxon>
        <taxon>Spermatophyta</taxon>
        <taxon>Magnoliopsida</taxon>
        <taxon>eudicotyledons</taxon>
        <taxon>Gunneridae</taxon>
        <taxon>Pentapetalae</taxon>
        <taxon>rosids</taxon>
        <taxon>malvids</taxon>
        <taxon>Brassicales</taxon>
        <taxon>Brassicaceae</taxon>
        <taxon>Eutremeae</taxon>
        <taxon>Eutrema</taxon>
    </lineage>
</organism>
<keyword evidence="6" id="KW-1185">Reference proteome</keyword>
<gene>
    <name evidence="5" type="ORF">EUTSA_v10026528mg</name>
</gene>
<dbReference type="SUPFAM" id="SSF52540">
    <property type="entry name" value="P-loop containing nucleoside triphosphate hydrolases"/>
    <property type="match status" value="1"/>
</dbReference>
<dbReference type="STRING" id="72664.V4LVH3"/>
<dbReference type="OrthoDB" id="205623at2759"/>
<accession>V4LVH3</accession>
<dbReference type="Gramene" id="ESQ54645">
    <property type="protein sequence ID" value="ESQ54645"/>
    <property type="gene ID" value="EUTSA_v10026528mg"/>
</dbReference>
<dbReference type="Pfam" id="PF00685">
    <property type="entry name" value="Sulfotransfer_1"/>
    <property type="match status" value="1"/>
</dbReference>
<evidence type="ECO:0000256" key="3">
    <source>
        <dbReference type="RuleBase" id="RU361155"/>
    </source>
</evidence>
<comment type="similarity">
    <text evidence="1 3">Belongs to the sulfotransferase 1 family.</text>
</comment>
<evidence type="ECO:0000313" key="5">
    <source>
        <dbReference type="EMBL" id="ESQ54645.1"/>
    </source>
</evidence>
<dbReference type="InterPro" id="IPR027417">
    <property type="entry name" value="P-loop_NTPase"/>
</dbReference>
<proteinExistence type="inferred from homology"/>
<protein>
    <recommendedName>
        <fullName evidence="3">Sulfotransferase</fullName>
        <ecNumber evidence="3">2.8.2.-</ecNumber>
    </recommendedName>
</protein>
<feature type="domain" description="Sulfotransferase" evidence="4">
    <location>
        <begin position="1"/>
        <end position="135"/>
    </location>
</feature>
<dbReference type="GO" id="GO:0008146">
    <property type="term" value="F:sulfotransferase activity"/>
    <property type="evidence" value="ECO:0007669"/>
    <property type="project" value="InterPro"/>
</dbReference>
<sequence>MFESLWSGVGFFGPFWDHILSYWKVSLENPKHVLFMRYDEMKTDPTGQLMKIAEFLGCPFSGEEEKNGSVEKILEMCSLPNLISLEVNKTGTSINGMDYKNHFRKGIVGDWKNHLTPEMGNKIDMIMEERLKDSGLKF</sequence>
<dbReference type="EMBL" id="KI517384">
    <property type="protein sequence ID" value="ESQ54645.1"/>
    <property type="molecule type" value="Genomic_DNA"/>
</dbReference>
<evidence type="ECO:0000259" key="4">
    <source>
        <dbReference type="Pfam" id="PF00685"/>
    </source>
</evidence>
<dbReference type="EC" id="2.8.2.-" evidence="3"/>
<dbReference type="Gene3D" id="3.40.50.300">
    <property type="entry name" value="P-loop containing nucleotide triphosphate hydrolases"/>
    <property type="match status" value="1"/>
</dbReference>